<proteinExistence type="predicted"/>
<evidence type="ECO:0000313" key="2">
    <source>
        <dbReference type="Proteomes" id="UP000003028"/>
    </source>
</evidence>
<organism evidence="1 2">
    <name type="scientific">Erysipelothrix rhusiopathiae ATCC 19414</name>
    <dbReference type="NCBI Taxonomy" id="525280"/>
    <lineage>
        <taxon>Bacteria</taxon>
        <taxon>Bacillati</taxon>
        <taxon>Bacillota</taxon>
        <taxon>Erysipelotrichia</taxon>
        <taxon>Erysipelotrichales</taxon>
        <taxon>Erysipelotrichaceae</taxon>
        <taxon>Erysipelothrix</taxon>
    </lineage>
</organism>
<dbReference type="STRING" id="1648.A2I91_05700"/>
<comment type="caution">
    <text evidence="1">The sequence shown here is derived from an EMBL/GenBank/DDBJ whole genome shotgun (WGS) entry which is preliminary data.</text>
</comment>
<dbReference type="Proteomes" id="UP000003028">
    <property type="component" value="Unassembled WGS sequence"/>
</dbReference>
<accession>E7FUP5</accession>
<dbReference type="OrthoDB" id="47917at2"/>
<dbReference type="CDD" id="cd15482">
    <property type="entry name" value="Sialidase_non-viral"/>
    <property type="match status" value="1"/>
</dbReference>
<dbReference type="EMBL" id="ACLK02000001">
    <property type="protein sequence ID" value="EFY09506.1"/>
    <property type="molecule type" value="Genomic_DNA"/>
</dbReference>
<dbReference type="InterPro" id="IPR015943">
    <property type="entry name" value="WD40/YVTN_repeat-like_dom_sf"/>
</dbReference>
<keyword evidence="2" id="KW-1185">Reference proteome</keyword>
<protein>
    <submittedName>
        <fullName evidence="1">BNR/Asp-box repeat protein</fullName>
    </submittedName>
</protein>
<evidence type="ECO:0000313" key="1">
    <source>
        <dbReference type="EMBL" id="EFY09506.1"/>
    </source>
</evidence>
<name>E7FUP5_ERYRH</name>
<dbReference type="SUPFAM" id="SSF110296">
    <property type="entry name" value="Oligoxyloglucan reducing end-specific cellobiohydrolase"/>
    <property type="match status" value="1"/>
</dbReference>
<reference evidence="1" key="1">
    <citation type="submission" date="2011-01" db="EMBL/GenBank/DDBJ databases">
        <authorList>
            <person name="Muzny D."/>
            <person name="Qin X."/>
            <person name="Buhay C."/>
            <person name="Dugan-Rocha S."/>
            <person name="Ding Y."/>
            <person name="Chen G."/>
            <person name="Hawes A."/>
            <person name="Holder M."/>
            <person name="Jhangiani S."/>
            <person name="Johnson A."/>
            <person name="Khan Z."/>
            <person name="Li Z."/>
            <person name="Liu W."/>
            <person name="Liu X."/>
            <person name="Perez L."/>
            <person name="Shen H."/>
            <person name="Wang Q."/>
            <person name="Watt J."/>
            <person name="Xi L."/>
            <person name="Xin Y."/>
            <person name="Zhou J."/>
            <person name="Deng J."/>
            <person name="Jiang H."/>
            <person name="Liu Y."/>
            <person name="Qu J."/>
            <person name="Song X.-Z."/>
            <person name="Zhang L."/>
            <person name="Villasana D."/>
            <person name="Johnson A."/>
            <person name="Liu J."/>
            <person name="Liyanage D."/>
            <person name="Lorensuhewa L."/>
            <person name="Robinson T."/>
            <person name="Song A."/>
            <person name="Song B.-B."/>
            <person name="Dinh H."/>
            <person name="Thornton R."/>
            <person name="Coyle M."/>
            <person name="Francisco L."/>
            <person name="Jackson L."/>
            <person name="Javaid M."/>
            <person name="Korchina V."/>
            <person name="Kovar C."/>
            <person name="Mata R."/>
            <person name="Mathew T."/>
            <person name="Ngo R."/>
            <person name="Nguyen L."/>
            <person name="Nguyen N."/>
            <person name="Okwuonu G."/>
            <person name="Ongeri F."/>
            <person name="Pham C."/>
            <person name="Simmons D."/>
            <person name="Wilczek-Boney K."/>
            <person name="Hale W."/>
            <person name="Jakkamsetti A."/>
            <person name="Pham P."/>
            <person name="Ruth R."/>
            <person name="San Lucas F."/>
            <person name="Warren J."/>
            <person name="Zhang J."/>
            <person name="Zhao Z."/>
            <person name="Zhou C."/>
            <person name="Zhu D."/>
            <person name="Lee S."/>
            <person name="Bess C."/>
            <person name="Blankenburg K."/>
            <person name="Forbes L."/>
            <person name="Fu Q."/>
            <person name="Gubbala S."/>
            <person name="Hirani K."/>
            <person name="Jayaseelan J.C."/>
            <person name="Lara F."/>
            <person name="Munidasa M."/>
            <person name="Palculict T."/>
            <person name="Patil S."/>
            <person name="Pu L.-L."/>
            <person name="Saada N."/>
            <person name="Tang L."/>
            <person name="Weissenberger G."/>
            <person name="Zhu Y."/>
            <person name="Hemphill L."/>
            <person name="Shang Y."/>
            <person name="Youmans B."/>
            <person name="Ayvaz T."/>
            <person name="Ross M."/>
            <person name="Santibanez J."/>
            <person name="Aqrawi P."/>
            <person name="Gross S."/>
            <person name="Joshi V."/>
            <person name="Fowler G."/>
            <person name="Nazareth L."/>
            <person name="Reid J."/>
            <person name="Worley K."/>
            <person name="Petrosino J."/>
            <person name="Highlander S."/>
            <person name="Gibbs R."/>
        </authorList>
    </citation>
    <scope>NUCLEOTIDE SEQUENCE [LARGE SCALE GENOMIC DNA]</scope>
    <source>
        <strain evidence="1">ATCC 19414</strain>
    </source>
</reference>
<dbReference type="RefSeq" id="WP_003773452.1">
    <property type="nucleotide sequence ID" value="NZ_ACLK02000001.1"/>
</dbReference>
<dbReference type="AlphaFoldDB" id="E7FUP5"/>
<dbReference type="Gene3D" id="2.130.10.10">
    <property type="entry name" value="YVTN repeat-like/Quinoprotein amine dehydrogenase"/>
    <property type="match status" value="1"/>
</dbReference>
<gene>
    <name evidence="1" type="ORF">HMPREF0357_10301</name>
</gene>
<sequence length="407" mass="46784">MSKTMKHILAVIISLTVLLAYFYISAQAPEITRYTSKYNPALSQDENMNAWLSGYLRTHQSKLNQKAPLIDYKIEALKSIDPVAEEQGWWIFDVKLSTEATKRPDKLFKTLPLQNNTHYEYHLILYMNLENDVLRYHNDMTEKTYKEKHFPTTPDYETDPQASFYDDQNMFLRIRENEDSPWIETPVESDDFTTSSQGHFQEDKRIFSSKNHHEILNKKDGKVIVTATMDGGASWSSTTIFHEPPLSIITAAYLDFVNETGILALSSHVALNSEIVSYHYTLDNGKTWTSQPIPNYTNKITDASLSDPKTLWVTQPNSPHLYRSNDYGETFTEVILPAQTLNDTAIGWNDIFIQATAPIRKNNELSVRLTQNNGDYRQNADAVFISTDNGDTWTFSEYIIPPKVFFK</sequence>